<dbReference type="PANTHER" id="PTHR40265:SF1">
    <property type="entry name" value="GLYOXALASE-LIKE DOMAIN-CONTAINING PROTEIN"/>
    <property type="match status" value="1"/>
</dbReference>
<protein>
    <recommendedName>
        <fullName evidence="1">Glyoxalase-like domain-containing protein</fullName>
    </recommendedName>
</protein>
<reference evidence="2" key="1">
    <citation type="submission" date="2011-04" db="EMBL/GenBank/DDBJ databases">
        <title>Evolution of plant cell wall degrading machinery underlies the functional diversity of forest fungi.</title>
        <authorList>
            <consortium name="US DOE Joint Genome Institute (JGI-PGF)"/>
            <person name="Eastwood D.C."/>
            <person name="Floudas D."/>
            <person name="Binder M."/>
            <person name="Majcherczyk A."/>
            <person name="Schneider P."/>
            <person name="Aerts A."/>
            <person name="Asiegbu F.O."/>
            <person name="Baker S.E."/>
            <person name="Barry K."/>
            <person name="Bendiksby M."/>
            <person name="Blumentritt M."/>
            <person name="Coutinho P.M."/>
            <person name="Cullen D."/>
            <person name="Cullen D."/>
            <person name="Gathman A."/>
            <person name="Goodell B."/>
            <person name="Henrissat B."/>
            <person name="Ihrmark K."/>
            <person name="Kauserud H."/>
            <person name="Kohler A."/>
            <person name="LaButti K."/>
            <person name="Lapidus A."/>
            <person name="Lavin J.L."/>
            <person name="Lee Y.-H."/>
            <person name="Lindquist E."/>
            <person name="Lilly W."/>
            <person name="Lucas S."/>
            <person name="Morin E."/>
            <person name="Murat C."/>
            <person name="Oguiza J.A."/>
            <person name="Park J."/>
            <person name="Pisabarro A.G."/>
            <person name="Riley R."/>
            <person name="Rosling A."/>
            <person name="Salamov A."/>
            <person name="Schmidt O."/>
            <person name="Schmutz J."/>
            <person name="Skrede I."/>
            <person name="Stenlid J."/>
            <person name="Wiebenga A."/>
            <person name="Xie X."/>
            <person name="Kues U."/>
            <person name="Hibbett D.S."/>
            <person name="Hoffmeister D."/>
            <person name="Hogberg N."/>
            <person name="Martin F."/>
            <person name="Grigoriev I.V."/>
            <person name="Watkinson S.C."/>
        </authorList>
    </citation>
    <scope>NUCLEOTIDE SEQUENCE</scope>
    <source>
        <strain evidence="2">S7.9</strain>
    </source>
</reference>
<proteinExistence type="predicted"/>
<dbReference type="InterPro" id="IPR029068">
    <property type="entry name" value="Glyas_Bleomycin-R_OHBP_Dase"/>
</dbReference>
<dbReference type="EMBL" id="GL945438">
    <property type="protein sequence ID" value="EGO21933.1"/>
    <property type="molecule type" value="Genomic_DNA"/>
</dbReference>
<dbReference type="HOGENOM" id="CLU_058475_1_0_1"/>
<evidence type="ECO:0000259" key="1">
    <source>
        <dbReference type="Pfam" id="PF13468"/>
    </source>
</evidence>
<sequence length="290" mass="31067">MSLPPTNILDHIVHLTPPGSVQEVSQQFRQLGFNVIPGGTHAGGLTANALVILGDDAYLELIAFTHPASHYPPGSPDAEKRAANPWSHKDPGWIDFAFLGSSSASIASLINERGKQDGSGVTYSTEVAGGRVREDGKVLKWVISAPDEKHGRGALPFFCGDITARKWRVPVDPPSNAQHPSGVLGVAYVRVLVEHASFQSLAAQLTSVTGNSPVSATSTESVWELEAPGSTKASYKLVKPRLRLSTPLNEEEREALQNKGPGIYEVAFRVSEGRKTGEAKTPYGKLVWVS</sequence>
<feature type="domain" description="Glyoxalase-like" evidence="1">
    <location>
        <begin position="9"/>
        <end position="207"/>
    </location>
</feature>
<dbReference type="Pfam" id="PF13468">
    <property type="entry name" value="Glyoxalase_3"/>
    <property type="match status" value="1"/>
</dbReference>
<name>F8P5P6_SERL9</name>
<dbReference type="Gene3D" id="3.10.180.10">
    <property type="entry name" value="2,3-Dihydroxybiphenyl 1,2-Dioxygenase, domain 1"/>
    <property type="match status" value="1"/>
</dbReference>
<dbReference type="Proteomes" id="UP000008064">
    <property type="component" value="Unassembled WGS sequence"/>
</dbReference>
<organism>
    <name type="scientific">Serpula lacrymans var. lacrymans (strain S7.9)</name>
    <name type="common">Dry rot fungus</name>
    <dbReference type="NCBI Taxonomy" id="578457"/>
    <lineage>
        <taxon>Eukaryota</taxon>
        <taxon>Fungi</taxon>
        <taxon>Dikarya</taxon>
        <taxon>Basidiomycota</taxon>
        <taxon>Agaricomycotina</taxon>
        <taxon>Agaricomycetes</taxon>
        <taxon>Agaricomycetidae</taxon>
        <taxon>Boletales</taxon>
        <taxon>Coniophorineae</taxon>
        <taxon>Serpulaceae</taxon>
        <taxon>Serpula</taxon>
    </lineage>
</organism>
<dbReference type="PANTHER" id="PTHR40265">
    <property type="entry name" value="BLL2707 PROTEIN"/>
    <property type="match status" value="1"/>
</dbReference>
<dbReference type="RefSeq" id="XP_007321719.1">
    <property type="nucleotide sequence ID" value="XM_007321657.1"/>
</dbReference>
<dbReference type="GeneID" id="18816789"/>
<evidence type="ECO:0000313" key="2">
    <source>
        <dbReference type="EMBL" id="EGO21933.1"/>
    </source>
</evidence>
<dbReference type="OrthoDB" id="408973at2759"/>
<gene>
    <name evidence="2" type="ORF">SERLADRAFT_451931</name>
</gene>
<accession>F8P5P6</accession>
<dbReference type="AlphaFoldDB" id="F8P5P6"/>
<dbReference type="InterPro" id="IPR025870">
    <property type="entry name" value="Glyoxalase-like_dom"/>
</dbReference>
<dbReference type="KEGG" id="sla:SERLADRAFT_451931"/>